<keyword evidence="3 5" id="KW-1133">Transmembrane helix</keyword>
<comment type="similarity">
    <text evidence="5">Belongs to the binding-protein-dependent transport system permease family.</text>
</comment>
<dbReference type="STRING" id="1114924.SAMN05216258_103488"/>
<dbReference type="EMBL" id="FOQH01000003">
    <property type="protein sequence ID" value="SFI00420.1"/>
    <property type="molecule type" value="Genomic_DNA"/>
</dbReference>
<feature type="domain" description="ABC transmembrane type-1" evidence="7">
    <location>
        <begin position="193"/>
        <end position="389"/>
    </location>
</feature>
<evidence type="ECO:0000256" key="5">
    <source>
        <dbReference type="RuleBase" id="RU363032"/>
    </source>
</evidence>
<keyword evidence="5" id="KW-0813">Transport</keyword>
<name>A0A1I3ENM2_9RHOB</name>
<evidence type="ECO:0000313" key="8">
    <source>
        <dbReference type="EMBL" id="SFI00420.1"/>
    </source>
</evidence>
<feature type="transmembrane region" description="Helical" evidence="5">
    <location>
        <begin position="64"/>
        <end position="86"/>
    </location>
</feature>
<evidence type="ECO:0000313" key="9">
    <source>
        <dbReference type="Proteomes" id="UP000199377"/>
    </source>
</evidence>
<feature type="transmembrane region" description="Helical" evidence="5">
    <location>
        <begin position="367"/>
        <end position="388"/>
    </location>
</feature>
<dbReference type="PANTHER" id="PTHR43839:SF3">
    <property type="entry name" value="OLIGOPEPTIDE ABC TRANSPORTER, PERMEASE PROTEIN"/>
    <property type="match status" value="1"/>
</dbReference>
<proteinExistence type="inferred from homology"/>
<reference evidence="8 9" key="1">
    <citation type="submission" date="2016-10" db="EMBL/GenBank/DDBJ databases">
        <authorList>
            <person name="de Groot N.N."/>
        </authorList>
    </citation>
    <scope>NUCLEOTIDE SEQUENCE [LARGE SCALE GENOMIC DNA]</scope>
    <source>
        <strain evidence="8 9">CGMCC 1.11030</strain>
    </source>
</reference>
<dbReference type="Pfam" id="PF12911">
    <property type="entry name" value="OppC_N"/>
    <property type="match status" value="1"/>
</dbReference>
<evidence type="ECO:0000256" key="1">
    <source>
        <dbReference type="ARBA" id="ARBA00004651"/>
    </source>
</evidence>
<dbReference type="FunFam" id="1.10.3720.10:FF:000059">
    <property type="entry name" value="Oligopeptide ABC transporter, permease protein"/>
    <property type="match status" value="1"/>
</dbReference>
<dbReference type="InterPro" id="IPR000515">
    <property type="entry name" value="MetI-like"/>
</dbReference>
<dbReference type="CDD" id="cd06261">
    <property type="entry name" value="TM_PBP2"/>
    <property type="match status" value="1"/>
</dbReference>
<dbReference type="PROSITE" id="PS50928">
    <property type="entry name" value="ABC_TM1"/>
    <property type="match status" value="1"/>
</dbReference>
<dbReference type="PANTHER" id="PTHR43839">
    <property type="entry name" value="OPPC IN A BINDING PROTEIN-DEPENDENT TRANSPORT SYSTEM"/>
    <property type="match status" value="1"/>
</dbReference>
<keyword evidence="4 5" id="KW-0472">Membrane</keyword>
<comment type="subcellular location">
    <subcellularLocation>
        <location evidence="1 5">Cell membrane</location>
        <topology evidence="1 5">Multi-pass membrane protein</topology>
    </subcellularLocation>
</comment>
<dbReference type="GO" id="GO:0055085">
    <property type="term" value="P:transmembrane transport"/>
    <property type="evidence" value="ECO:0007669"/>
    <property type="project" value="InterPro"/>
</dbReference>
<feature type="transmembrane region" description="Helical" evidence="5">
    <location>
        <begin position="320"/>
        <end position="347"/>
    </location>
</feature>
<evidence type="ECO:0000259" key="7">
    <source>
        <dbReference type="PROSITE" id="PS50928"/>
    </source>
</evidence>
<feature type="transmembrane region" description="Helical" evidence="5">
    <location>
        <begin position="242"/>
        <end position="272"/>
    </location>
</feature>
<keyword evidence="9" id="KW-1185">Reference proteome</keyword>
<keyword evidence="2 5" id="KW-0812">Transmembrane</keyword>
<feature type="transmembrane region" description="Helical" evidence="5">
    <location>
        <begin position="195"/>
        <end position="222"/>
    </location>
</feature>
<gene>
    <name evidence="8" type="ORF">SAMN05216258_103488</name>
</gene>
<feature type="region of interest" description="Disordered" evidence="6">
    <location>
        <begin position="1"/>
        <end position="21"/>
    </location>
</feature>
<evidence type="ECO:0000256" key="4">
    <source>
        <dbReference type="ARBA" id="ARBA00023136"/>
    </source>
</evidence>
<evidence type="ECO:0000256" key="2">
    <source>
        <dbReference type="ARBA" id="ARBA00022692"/>
    </source>
</evidence>
<dbReference type="SUPFAM" id="SSF161098">
    <property type="entry name" value="MetI-like"/>
    <property type="match status" value="1"/>
</dbReference>
<dbReference type="AlphaFoldDB" id="A0A1I3ENM2"/>
<dbReference type="Gene3D" id="1.10.3720.10">
    <property type="entry name" value="MetI-like"/>
    <property type="match status" value="1"/>
</dbReference>
<sequence>MSRQGYDHDAGDPHALGRSGGDLDSHWVSDEPWDAEADLQALERKDLDASTTTLIFRRFFRHRLAVISGVYLLAIYLALPFVGFLAPYAPATRNADAIYAPPQEIHWFADGHLAVTYPMVSTINMETFQPDFVSDYDDPRPVRWFTSCGDPWTFLGLAESTFRLICPPEGADLFLLGSDRLGRDIHSRIMHGAQLSLTVGLIGVAISFGIGMVLGGFAGYFGGWFDAVVQRSIEIIRSMPELPIWLALSAAIPANWGPVAVFFMISVILGLLDWPGLARAVRSKFLSLREEDYVRAAELMGASTTRIVGSHMMPNFMSHLVASATLSIPTMILGETALSLLGLGLRPPAVSWGLMLNDALDLTAVEIYPWLLAPMIPVIMVVLAFNFLGDGLRDALDPYS</sequence>
<dbReference type="InterPro" id="IPR035906">
    <property type="entry name" value="MetI-like_sf"/>
</dbReference>
<organism evidence="8 9">
    <name type="scientific">Albimonas pacifica</name>
    <dbReference type="NCBI Taxonomy" id="1114924"/>
    <lineage>
        <taxon>Bacteria</taxon>
        <taxon>Pseudomonadati</taxon>
        <taxon>Pseudomonadota</taxon>
        <taxon>Alphaproteobacteria</taxon>
        <taxon>Rhodobacterales</taxon>
        <taxon>Paracoccaceae</taxon>
        <taxon>Albimonas</taxon>
    </lineage>
</organism>
<dbReference type="Proteomes" id="UP000199377">
    <property type="component" value="Unassembled WGS sequence"/>
</dbReference>
<dbReference type="GO" id="GO:0005886">
    <property type="term" value="C:plasma membrane"/>
    <property type="evidence" value="ECO:0007669"/>
    <property type="project" value="UniProtKB-SubCell"/>
</dbReference>
<protein>
    <submittedName>
        <fullName evidence="8">Peptide/nickel transport system permease protein</fullName>
    </submittedName>
</protein>
<evidence type="ECO:0000256" key="3">
    <source>
        <dbReference type="ARBA" id="ARBA00022989"/>
    </source>
</evidence>
<feature type="compositionally biased region" description="Basic and acidic residues" evidence="6">
    <location>
        <begin position="1"/>
        <end position="12"/>
    </location>
</feature>
<dbReference type="InterPro" id="IPR025966">
    <property type="entry name" value="OppC_N"/>
</dbReference>
<evidence type="ECO:0000256" key="6">
    <source>
        <dbReference type="SAM" id="MobiDB-lite"/>
    </source>
</evidence>
<accession>A0A1I3ENM2</accession>
<dbReference type="Pfam" id="PF00528">
    <property type="entry name" value="BPD_transp_1"/>
    <property type="match status" value="1"/>
</dbReference>